<dbReference type="Proteomes" id="UP000039324">
    <property type="component" value="Unassembled WGS sequence"/>
</dbReference>
<accession>A0A0G4IPM9</accession>
<name>A0A0G4IPM9_PLABS</name>
<organism evidence="1 2">
    <name type="scientific">Plasmodiophora brassicae</name>
    <name type="common">Clubroot disease agent</name>
    <dbReference type="NCBI Taxonomy" id="37360"/>
    <lineage>
        <taxon>Eukaryota</taxon>
        <taxon>Sar</taxon>
        <taxon>Rhizaria</taxon>
        <taxon>Endomyxa</taxon>
        <taxon>Phytomyxea</taxon>
        <taxon>Plasmodiophorida</taxon>
        <taxon>Plasmodiophoridae</taxon>
        <taxon>Plasmodiophora</taxon>
    </lineage>
</organism>
<proteinExistence type="predicted"/>
<protein>
    <submittedName>
        <fullName evidence="1">Uncharacterized protein</fullName>
    </submittedName>
</protein>
<keyword evidence="2" id="KW-1185">Reference proteome</keyword>
<evidence type="ECO:0000313" key="1">
    <source>
        <dbReference type="EMBL" id="CEO97177.1"/>
    </source>
</evidence>
<reference evidence="1 2" key="1">
    <citation type="submission" date="2015-02" db="EMBL/GenBank/DDBJ databases">
        <authorList>
            <person name="Chooi Y.-H."/>
        </authorList>
    </citation>
    <scope>NUCLEOTIDE SEQUENCE [LARGE SCALE GENOMIC DNA]</scope>
    <source>
        <strain evidence="1">E3</strain>
    </source>
</reference>
<dbReference type="AlphaFoldDB" id="A0A0G4IPM9"/>
<evidence type="ECO:0000313" key="2">
    <source>
        <dbReference type="Proteomes" id="UP000039324"/>
    </source>
</evidence>
<gene>
    <name evidence="1" type="ORF">PBRA_000522</name>
</gene>
<dbReference type="EMBL" id="CDSF01000079">
    <property type="protein sequence ID" value="CEO97177.1"/>
    <property type="molecule type" value="Genomic_DNA"/>
</dbReference>
<sequence length="268" mass="28903">MSFLTRLVALRARALTSPPSSGADTRSHYDHNTSCWAAANKPHTSGLHNRARLPFSMSTCKTAVVPRRRGGDLVVPTCSSAMAARRSLQSIARAPALHRLSIAGRSRQGVAEDPVRLAIGACLPCMSSSWASELSARCRRSTCECLPGVDDPTAVSPAGHTATTRRVQYKPMMSSRAYYKHCRLCWRQTTRPVVSSAEHTVLKVGLVSGGTERQRSLQLVKWGRRSTIESGDVALAAGRSLQSVTCAPVLDNAPVAERPTKAVADLWS</sequence>